<reference evidence="4 5" key="1">
    <citation type="submission" date="2019-07" db="EMBL/GenBank/DDBJ databases">
        <title>Whole genome shotgun sequence of Enterococcus villorum NBRC 100699.</title>
        <authorList>
            <person name="Hosoyama A."/>
            <person name="Uohara A."/>
            <person name="Ohji S."/>
            <person name="Ichikawa N."/>
        </authorList>
    </citation>
    <scope>NUCLEOTIDE SEQUENCE [LARGE SCALE GENOMIC DNA]</scope>
    <source>
        <strain evidence="4 5">NBRC 100699</strain>
    </source>
</reference>
<protein>
    <recommendedName>
        <fullName evidence="3">Mga helix-turn-helix domain-containing protein</fullName>
    </recommendedName>
</protein>
<evidence type="ECO:0000259" key="3">
    <source>
        <dbReference type="Pfam" id="PF05043"/>
    </source>
</evidence>
<keyword evidence="1" id="KW-0805">Transcription regulation</keyword>
<evidence type="ECO:0000256" key="2">
    <source>
        <dbReference type="ARBA" id="ARBA00023163"/>
    </source>
</evidence>
<sequence>MVNDSPSYFELFDTAILLERELLLLLQKEDRWFSTEEISEALDIKNNTTLRIIKRLEGDILELSENSLEIQISKGKGVRLVKDIDEDIKKFLGIIFSQTPIMQMIVSIFNGEFGTVKKYAQNNFISEATVRRHLIKIRKFLEPYHIQIARETAEVKGKESQIRMFLNLMYWRLYAGTDWPFQGIEQHAVYNIVNRFLDKINSTHSISEIYRERIAYYVSITLMRTRKGNFVQFQPEWDIYIDENESYQEFEEIMKEFRGDINTKYPEIPFHYVVWTSFFSAYTLSKFVPQFIESQIKKKSVLYQTTRLMLTEFEKVFFHIPRDNYELLESYVYSTHSFCYNFWNFSTEIVPLGLSKKVPILERKLAHFIDYLYEISGNPIFLERKQLTYRYFLFFSHIENVMKYEQKIYLILESDLPILLKKNMMNSITHYLGTQFNLSFVTDNQAVFSQPVDIVLTTNASTTVDKKYSNTKIVNIDRNLSIHDIHRVSEVCQEIIEQKSGHTANTNVLVI</sequence>
<dbReference type="AlphaFoldDB" id="A0A511J3C2"/>
<dbReference type="Pfam" id="PF05043">
    <property type="entry name" value="Mga"/>
    <property type="match status" value="1"/>
</dbReference>
<dbReference type="InterPro" id="IPR007737">
    <property type="entry name" value="Mga_HTH"/>
</dbReference>
<dbReference type="PANTHER" id="PTHR30185:SF13">
    <property type="entry name" value="LICABCH OPERON REGULATOR-RELATED"/>
    <property type="match status" value="1"/>
</dbReference>
<gene>
    <name evidence="4" type="ORF">EVI01_18550</name>
</gene>
<keyword evidence="2" id="KW-0804">Transcription</keyword>
<dbReference type="RefSeq" id="WP_010750668.1">
    <property type="nucleotide sequence ID" value="NZ_BJWF01000025.1"/>
</dbReference>
<evidence type="ECO:0000313" key="5">
    <source>
        <dbReference type="Proteomes" id="UP000321830"/>
    </source>
</evidence>
<evidence type="ECO:0000313" key="4">
    <source>
        <dbReference type="EMBL" id="GEL92518.1"/>
    </source>
</evidence>
<organism evidence="4 5">
    <name type="scientific">Enterococcus villorum</name>
    <dbReference type="NCBI Taxonomy" id="112904"/>
    <lineage>
        <taxon>Bacteria</taxon>
        <taxon>Bacillati</taxon>
        <taxon>Bacillota</taxon>
        <taxon>Bacilli</taxon>
        <taxon>Lactobacillales</taxon>
        <taxon>Enterococcaceae</taxon>
        <taxon>Enterococcus</taxon>
    </lineage>
</organism>
<dbReference type="InterPro" id="IPR050661">
    <property type="entry name" value="BglG_antiterminators"/>
</dbReference>
<name>A0A511J3C2_9ENTE</name>
<dbReference type="InterPro" id="IPR036388">
    <property type="entry name" value="WH-like_DNA-bd_sf"/>
</dbReference>
<proteinExistence type="predicted"/>
<evidence type="ECO:0000256" key="1">
    <source>
        <dbReference type="ARBA" id="ARBA00023015"/>
    </source>
</evidence>
<dbReference type="PANTHER" id="PTHR30185">
    <property type="entry name" value="CRYPTIC BETA-GLUCOSIDE BGL OPERON ANTITERMINATOR"/>
    <property type="match status" value="1"/>
</dbReference>
<accession>A0A511J3C2</accession>
<dbReference type="EMBL" id="BJWF01000025">
    <property type="protein sequence ID" value="GEL92518.1"/>
    <property type="molecule type" value="Genomic_DNA"/>
</dbReference>
<dbReference type="Proteomes" id="UP000321830">
    <property type="component" value="Unassembled WGS sequence"/>
</dbReference>
<feature type="domain" description="Mga helix-turn-helix" evidence="3">
    <location>
        <begin position="87"/>
        <end position="170"/>
    </location>
</feature>
<comment type="caution">
    <text evidence="4">The sequence shown here is derived from an EMBL/GenBank/DDBJ whole genome shotgun (WGS) entry which is preliminary data.</text>
</comment>
<dbReference type="Gene3D" id="1.10.10.10">
    <property type="entry name" value="Winged helix-like DNA-binding domain superfamily/Winged helix DNA-binding domain"/>
    <property type="match status" value="1"/>
</dbReference>